<name>A0A0T9UVL5_YERAE</name>
<evidence type="ECO:0000313" key="2">
    <source>
        <dbReference type="Proteomes" id="UP000040088"/>
    </source>
</evidence>
<accession>A0A0T9UVL5</accession>
<sequence>MITIAEIIGRVNTQLKDTAWLRWPLAELCDYYNDAVRAVILARPDAGATTEVITTEVGTKQMLPDGAIRLIEMIRLVDGRALRPVPRDVLDSQYPDWHQMTGSVERYTYNELTPKVYYLFPGAVQPIGIEAVVARVPVAVAINDLADKTPVPIDELYVNPLVDWMLFRSFSKDGDAGANLNLAMQHYQAFSDQLGVKQNSESFAQQLKEAQYQGGRQ</sequence>
<evidence type="ECO:0008006" key="3">
    <source>
        <dbReference type="Google" id="ProtNLM"/>
    </source>
</evidence>
<proteinExistence type="predicted"/>
<gene>
    <name evidence="1" type="ORF">ERS008460_03701</name>
</gene>
<reference evidence="2" key="1">
    <citation type="submission" date="2015-03" db="EMBL/GenBank/DDBJ databases">
        <authorList>
            <consortium name="Pathogen Informatics"/>
        </authorList>
    </citation>
    <scope>NUCLEOTIDE SEQUENCE [LARGE SCALE GENOMIC DNA]</scope>
    <source>
        <strain evidence="2">IP27925</strain>
    </source>
</reference>
<dbReference type="AlphaFoldDB" id="A0A0T9UVL5"/>
<organism evidence="1 2">
    <name type="scientific">Yersinia aleksiciae</name>
    <dbReference type="NCBI Taxonomy" id="263819"/>
    <lineage>
        <taxon>Bacteria</taxon>
        <taxon>Pseudomonadati</taxon>
        <taxon>Pseudomonadota</taxon>
        <taxon>Gammaproteobacteria</taxon>
        <taxon>Enterobacterales</taxon>
        <taxon>Yersiniaceae</taxon>
        <taxon>Yersinia</taxon>
    </lineage>
</organism>
<protein>
    <recommendedName>
        <fullName evidence="3">Phage protein</fullName>
    </recommendedName>
</protein>
<dbReference type="EMBL" id="CQEM01000021">
    <property type="protein sequence ID" value="CNL75720.1"/>
    <property type="molecule type" value="Genomic_DNA"/>
</dbReference>
<evidence type="ECO:0000313" key="1">
    <source>
        <dbReference type="EMBL" id="CNL75720.1"/>
    </source>
</evidence>
<dbReference type="InterPro" id="IPR056209">
    <property type="entry name" value="SU10_adaptor"/>
</dbReference>
<dbReference type="Pfam" id="PF24175">
    <property type="entry name" value="SU10_adaptor"/>
    <property type="match status" value="1"/>
</dbReference>
<dbReference type="Proteomes" id="UP000040088">
    <property type="component" value="Unassembled WGS sequence"/>
</dbReference>
<dbReference type="RefSeq" id="WP_050126850.1">
    <property type="nucleotide sequence ID" value="NZ_CQEM01000021.1"/>
</dbReference>